<name>M7NU02_9BACT</name>
<keyword evidence="1" id="KW-0812">Transmembrane</keyword>
<dbReference type="eggNOG" id="ENOG5033JG7">
    <property type="taxonomic scope" value="Bacteria"/>
</dbReference>
<keyword evidence="1" id="KW-1133">Transmembrane helix</keyword>
<evidence type="ECO:0000313" key="3">
    <source>
        <dbReference type="Proteomes" id="UP000011910"/>
    </source>
</evidence>
<feature type="transmembrane region" description="Helical" evidence="1">
    <location>
        <begin position="50"/>
        <end position="74"/>
    </location>
</feature>
<dbReference type="EMBL" id="AODQ01000080">
    <property type="protein sequence ID" value="EMR01964.1"/>
    <property type="molecule type" value="Genomic_DNA"/>
</dbReference>
<accession>M7NU02</accession>
<feature type="transmembrane region" description="Helical" evidence="1">
    <location>
        <begin position="9"/>
        <end position="28"/>
    </location>
</feature>
<dbReference type="Proteomes" id="UP000011910">
    <property type="component" value="Unassembled WGS sequence"/>
</dbReference>
<dbReference type="RefSeq" id="WP_009196286.1">
    <property type="nucleotide sequence ID" value="NZ_AODQ01000080.1"/>
</dbReference>
<feature type="transmembrane region" description="Helical" evidence="1">
    <location>
        <begin position="81"/>
        <end position="100"/>
    </location>
</feature>
<gene>
    <name evidence="2" type="ORF">ADICEAN_02899</name>
</gene>
<proteinExistence type="predicted"/>
<keyword evidence="3" id="KW-1185">Reference proteome</keyword>
<keyword evidence="1" id="KW-0472">Membrane</keyword>
<dbReference type="AlphaFoldDB" id="M7NU02"/>
<evidence type="ECO:0000256" key="1">
    <source>
        <dbReference type="SAM" id="Phobius"/>
    </source>
</evidence>
<dbReference type="STRING" id="1279009.ADICEAN_02899"/>
<evidence type="ECO:0000313" key="2">
    <source>
        <dbReference type="EMBL" id="EMR01964.1"/>
    </source>
</evidence>
<feature type="transmembrane region" description="Helical" evidence="1">
    <location>
        <begin position="106"/>
        <end position="126"/>
    </location>
</feature>
<dbReference type="OrthoDB" id="4481055at2"/>
<organism evidence="2 3">
    <name type="scientific">Cesiribacter andamanensis AMV16</name>
    <dbReference type="NCBI Taxonomy" id="1279009"/>
    <lineage>
        <taxon>Bacteria</taxon>
        <taxon>Pseudomonadati</taxon>
        <taxon>Bacteroidota</taxon>
        <taxon>Cytophagia</taxon>
        <taxon>Cytophagales</taxon>
        <taxon>Cesiribacteraceae</taxon>
        <taxon>Cesiribacter</taxon>
    </lineage>
</organism>
<sequence>MKSIYISGIVLLVITGALALLGGIPMILDPSGGLNQLPVAWLKASPLPNYLIPGLFLSLAIGVFSLLTALASLLHYRKYPYMTMAAGGILIVWISVQLLIIPVFSLLQPLFMLIGACLLLLGVLQIRPSTHG</sequence>
<comment type="caution">
    <text evidence="2">The sequence shown here is derived from an EMBL/GenBank/DDBJ whole genome shotgun (WGS) entry which is preliminary data.</text>
</comment>
<reference evidence="2 3" key="1">
    <citation type="journal article" date="2013" name="Genome Announc.">
        <title>Draft Genome Sequence of Cesiribacter andamanensis Strain AMV16T, Isolated from a Soil Sample from a Mud Volcano in the Andaman Islands, India.</title>
        <authorList>
            <person name="Shivaji S."/>
            <person name="Ara S."/>
            <person name="Begum Z."/>
            <person name="Srinivas T.N."/>
            <person name="Singh A."/>
            <person name="Kumar Pinnaka A."/>
        </authorList>
    </citation>
    <scope>NUCLEOTIDE SEQUENCE [LARGE SCALE GENOMIC DNA]</scope>
    <source>
        <strain evidence="2 3">AMV16</strain>
    </source>
</reference>
<protein>
    <submittedName>
        <fullName evidence="2">Uncharacterized protein</fullName>
    </submittedName>
</protein>